<evidence type="ECO:0000259" key="1">
    <source>
        <dbReference type="Pfam" id="PF08241"/>
    </source>
</evidence>
<evidence type="ECO:0000313" key="3">
    <source>
        <dbReference type="Proteomes" id="UP000580856"/>
    </source>
</evidence>
<dbReference type="GO" id="GO:0032259">
    <property type="term" value="P:methylation"/>
    <property type="evidence" value="ECO:0007669"/>
    <property type="project" value="UniProtKB-KW"/>
</dbReference>
<dbReference type="InterPro" id="IPR029063">
    <property type="entry name" value="SAM-dependent_MTases_sf"/>
</dbReference>
<dbReference type="RefSeq" id="WP_209280055.1">
    <property type="nucleotide sequence ID" value="NZ_JAATJA010000001.1"/>
</dbReference>
<proteinExistence type="predicted"/>
<evidence type="ECO:0000313" key="2">
    <source>
        <dbReference type="EMBL" id="NJB66856.1"/>
    </source>
</evidence>
<gene>
    <name evidence="2" type="ORF">GGQ74_000496</name>
</gene>
<accession>A0A846QDQ1</accession>
<dbReference type="SUPFAM" id="SSF53335">
    <property type="entry name" value="S-adenosyl-L-methionine-dependent methyltransferases"/>
    <property type="match status" value="1"/>
</dbReference>
<organism evidence="2 3">
    <name type="scientific">Desulfobaculum xiamenense</name>
    <dbReference type="NCBI Taxonomy" id="995050"/>
    <lineage>
        <taxon>Bacteria</taxon>
        <taxon>Pseudomonadati</taxon>
        <taxon>Thermodesulfobacteriota</taxon>
        <taxon>Desulfovibrionia</taxon>
        <taxon>Desulfovibrionales</taxon>
        <taxon>Desulfovibrionaceae</taxon>
        <taxon>Desulfobaculum</taxon>
    </lineage>
</organism>
<sequence>MKARRMRSVLHVGCGMPKPDRLHAMFRTPGWREIRLDINPDVRPDYVASITDMRIVVTSSMDAIYSSHNLEHLYPHEVSLALSEFRRVLRADGFALVTVPDVQSVAEAILRDGLDDALYNSSLGPVAPLDILYGHRVALAQGRLYMAHHTGFTQKTLAVALQSAGFTHVEVRRDPQTYSIWAKATVNRPASTAKASHAGAEEAPTP</sequence>
<keyword evidence="3" id="KW-1185">Reference proteome</keyword>
<dbReference type="AlphaFoldDB" id="A0A846QDQ1"/>
<keyword evidence="2" id="KW-0808">Transferase</keyword>
<keyword evidence="2" id="KW-0489">Methyltransferase</keyword>
<feature type="domain" description="Methyltransferase type 11" evidence="1">
    <location>
        <begin position="12"/>
        <end position="96"/>
    </location>
</feature>
<reference evidence="2 3" key="1">
    <citation type="submission" date="2020-03" db="EMBL/GenBank/DDBJ databases">
        <title>Genomic Encyclopedia of Type Strains, Phase IV (KMG-IV): sequencing the most valuable type-strain genomes for metagenomic binning, comparative biology and taxonomic classification.</title>
        <authorList>
            <person name="Goeker M."/>
        </authorList>
    </citation>
    <scope>NUCLEOTIDE SEQUENCE [LARGE SCALE GENOMIC DNA]</scope>
    <source>
        <strain evidence="2 3">DSM 24233</strain>
    </source>
</reference>
<dbReference type="InterPro" id="IPR013216">
    <property type="entry name" value="Methyltransf_11"/>
</dbReference>
<dbReference type="Pfam" id="PF08241">
    <property type="entry name" value="Methyltransf_11"/>
    <property type="match status" value="1"/>
</dbReference>
<dbReference type="Gene3D" id="3.40.50.150">
    <property type="entry name" value="Vaccinia Virus protein VP39"/>
    <property type="match status" value="1"/>
</dbReference>
<comment type="caution">
    <text evidence="2">The sequence shown here is derived from an EMBL/GenBank/DDBJ whole genome shotgun (WGS) entry which is preliminary data.</text>
</comment>
<protein>
    <submittedName>
        <fullName evidence="2">SAM-dependent methyltransferase</fullName>
    </submittedName>
</protein>
<dbReference type="GO" id="GO:0008757">
    <property type="term" value="F:S-adenosylmethionine-dependent methyltransferase activity"/>
    <property type="evidence" value="ECO:0007669"/>
    <property type="project" value="InterPro"/>
</dbReference>
<dbReference type="Proteomes" id="UP000580856">
    <property type="component" value="Unassembled WGS sequence"/>
</dbReference>
<name>A0A846QDQ1_9BACT</name>
<dbReference type="EMBL" id="JAATJA010000001">
    <property type="protein sequence ID" value="NJB66856.1"/>
    <property type="molecule type" value="Genomic_DNA"/>
</dbReference>